<dbReference type="InterPro" id="IPR001610">
    <property type="entry name" value="PAC"/>
</dbReference>
<comment type="caution">
    <text evidence="9">The sequence shown here is derived from an EMBL/GenBank/DDBJ whole genome shotgun (WGS) entry which is preliminary data.</text>
</comment>
<evidence type="ECO:0000256" key="3">
    <source>
        <dbReference type="ARBA" id="ARBA00022553"/>
    </source>
</evidence>
<dbReference type="CDD" id="cd00130">
    <property type="entry name" value="PAS"/>
    <property type="match status" value="4"/>
</dbReference>
<evidence type="ECO:0000256" key="1">
    <source>
        <dbReference type="ARBA" id="ARBA00000085"/>
    </source>
</evidence>
<evidence type="ECO:0000256" key="2">
    <source>
        <dbReference type="ARBA" id="ARBA00012438"/>
    </source>
</evidence>
<dbReference type="InterPro" id="IPR013655">
    <property type="entry name" value="PAS_fold_3"/>
</dbReference>
<dbReference type="SMART" id="SM00086">
    <property type="entry name" value="PAC"/>
    <property type="match status" value="3"/>
</dbReference>
<dbReference type="PANTHER" id="PTHR43304:SF1">
    <property type="entry name" value="PAC DOMAIN-CONTAINING PROTEIN"/>
    <property type="match status" value="1"/>
</dbReference>
<dbReference type="GO" id="GO:0004673">
    <property type="term" value="F:protein histidine kinase activity"/>
    <property type="evidence" value="ECO:0007669"/>
    <property type="project" value="UniProtKB-EC"/>
</dbReference>
<dbReference type="InterPro" id="IPR013656">
    <property type="entry name" value="PAS_4"/>
</dbReference>
<dbReference type="InterPro" id="IPR035965">
    <property type="entry name" value="PAS-like_dom_sf"/>
</dbReference>
<dbReference type="PANTHER" id="PTHR43304">
    <property type="entry name" value="PHYTOCHROME-LIKE PROTEIN CPH1"/>
    <property type="match status" value="1"/>
</dbReference>
<dbReference type="Pfam" id="PF13426">
    <property type="entry name" value="PAS_9"/>
    <property type="match status" value="1"/>
</dbReference>
<feature type="domain" description="PAS" evidence="7">
    <location>
        <begin position="257"/>
        <end position="328"/>
    </location>
</feature>
<dbReference type="InterPro" id="IPR000014">
    <property type="entry name" value="PAS"/>
</dbReference>
<feature type="non-terminal residue" evidence="9">
    <location>
        <position position="1"/>
    </location>
</feature>
<feature type="domain" description="PAC" evidence="8">
    <location>
        <begin position="333"/>
        <end position="385"/>
    </location>
</feature>
<keyword evidence="3" id="KW-0597">Phosphoprotein</keyword>
<protein>
    <recommendedName>
        <fullName evidence="2">histidine kinase</fullName>
        <ecNumber evidence="2">2.7.13.3</ecNumber>
    </recommendedName>
</protein>
<evidence type="ECO:0000256" key="6">
    <source>
        <dbReference type="SAM" id="Coils"/>
    </source>
</evidence>
<reference evidence="9" key="1">
    <citation type="journal article" date="2015" name="Nature">
        <title>Complex archaea that bridge the gap between prokaryotes and eukaryotes.</title>
        <authorList>
            <person name="Spang A."/>
            <person name="Saw J.H."/>
            <person name="Jorgensen S.L."/>
            <person name="Zaremba-Niedzwiedzka K."/>
            <person name="Martijn J."/>
            <person name="Lind A.E."/>
            <person name="van Eijk R."/>
            <person name="Schleper C."/>
            <person name="Guy L."/>
            <person name="Ettema T.J."/>
        </authorList>
    </citation>
    <scope>NUCLEOTIDE SEQUENCE</scope>
</reference>
<dbReference type="PROSITE" id="PS50113">
    <property type="entry name" value="PAC"/>
    <property type="match status" value="3"/>
</dbReference>
<dbReference type="InterPro" id="IPR052162">
    <property type="entry name" value="Sensor_kinase/Photoreceptor"/>
</dbReference>
<dbReference type="EMBL" id="LAZR01034399">
    <property type="protein sequence ID" value="KKL45408.1"/>
    <property type="molecule type" value="Genomic_DNA"/>
</dbReference>
<evidence type="ECO:0000259" key="7">
    <source>
        <dbReference type="PROSITE" id="PS50112"/>
    </source>
</evidence>
<organism evidence="9">
    <name type="scientific">marine sediment metagenome</name>
    <dbReference type="NCBI Taxonomy" id="412755"/>
    <lineage>
        <taxon>unclassified sequences</taxon>
        <taxon>metagenomes</taxon>
        <taxon>ecological metagenomes</taxon>
    </lineage>
</organism>
<dbReference type="SUPFAM" id="SSF55785">
    <property type="entry name" value="PYP-like sensor domain (PAS domain)"/>
    <property type="match status" value="5"/>
</dbReference>
<feature type="domain" description="PAC" evidence="8">
    <location>
        <begin position="465"/>
        <end position="518"/>
    </location>
</feature>
<dbReference type="NCBIfam" id="TIGR00229">
    <property type="entry name" value="sensory_box"/>
    <property type="match status" value="4"/>
</dbReference>
<name>A0A0F9C7R0_9ZZZZ</name>
<feature type="domain" description="PAS" evidence="7">
    <location>
        <begin position="11"/>
        <end position="79"/>
    </location>
</feature>
<dbReference type="AlphaFoldDB" id="A0A0F9C7R0"/>
<sequence length="552" mass="63910">RKETVQRLKESEEKYRSLITNIRDVVVEVDFEGRLSYVSPQIINLLGYTPGELHGVKFIEYVHPEDVSTVMEGMKRSAKLIEASSIECRIKHKEGRFVFVSAKGRMIRKKGKMKIVGVLRNISEKKDAEKRLKESEEKLKKFMESATDGFVIFDSKLNYIDVNEVSQKLVGRNKEELIGKNILDILPYLKETERYDKYLDVIKTGIPFSTEDVIYNRTDGSNSSRLSVRAFKVGDNLGIIFTDITERRKWEEVIINERNKAQSYLDLAGALIIALDKNGNISLINKKGCEVLGYLVEELIGKQWFKNFLPPRLSEPVFKDFKRLIRGELEPVEFYENPILTKNGEERIIAWHNSLLYDKEENIIGTLTSGEDITEGKKAEQKLQKSEKFVKSILNTVPSHIYIYDWEKNQNIYSAPHVKEMLGYSPEELSGLEGNVLPMILHPDDKDKFNEVIEKLMSAADNEIIEGEYRFRHKDGQWVHVFDRVMVFKRNTDGQVIQFLGCAIDITKRIEFEMKLKESEEKWRALSENSPAHITLFNRENKIIFINRIVPG</sequence>
<evidence type="ECO:0000259" key="8">
    <source>
        <dbReference type="PROSITE" id="PS50113"/>
    </source>
</evidence>
<proteinExistence type="predicted"/>
<evidence type="ECO:0000256" key="4">
    <source>
        <dbReference type="ARBA" id="ARBA00022679"/>
    </source>
</evidence>
<feature type="coiled-coil region" evidence="6">
    <location>
        <begin position="118"/>
        <end position="145"/>
    </location>
</feature>
<dbReference type="Pfam" id="PF08447">
    <property type="entry name" value="PAS_3"/>
    <property type="match status" value="2"/>
</dbReference>
<feature type="non-terminal residue" evidence="9">
    <location>
        <position position="552"/>
    </location>
</feature>
<accession>A0A0F9C7R0</accession>
<dbReference type="PROSITE" id="PS50112">
    <property type="entry name" value="PAS"/>
    <property type="match status" value="4"/>
</dbReference>
<keyword evidence="5" id="KW-0418">Kinase</keyword>
<dbReference type="EC" id="2.7.13.3" evidence="2"/>
<dbReference type="SMART" id="SM00091">
    <property type="entry name" value="PAS"/>
    <property type="match status" value="4"/>
</dbReference>
<dbReference type="Pfam" id="PF08448">
    <property type="entry name" value="PAS_4"/>
    <property type="match status" value="1"/>
</dbReference>
<evidence type="ECO:0000256" key="5">
    <source>
        <dbReference type="ARBA" id="ARBA00022777"/>
    </source>
</evidence>
<evidence type="ECO:0000313" key="9">
    <source>
        <dbReference type="EMBL" id="KKL45408.1"/>
    </source>
</evidence>
<feature type="domain" description="PAS" evidence="7">
    <location>
        <begin position="135"/>
        <end position="186"/>
    </location>
</feature>
<feature type="domain" description="PAC" evidence="8">
    <location>
        <begin position="84"/>
        <end position="134"/>
    </location>
</feature>
<dbReference type="Gene3D" id="3.30.450.20">
    <property type="entry name" value="PAS domain"/>
    <property type="match status" value="4"/>
</dbReference>
<keyword evidence="4" id="KW-0808">Transferase</keyword>
<dbReference type="InterPro" id="IPR000700">
    <property type="entry name" value="PAS-assoc_C"/>
</dbReference>
<gene>
    <name evidence="9" type="ORF">LCGC14_2355980</name>
</gene>
<comment type="catalytic activity">
    <reaction evidence="1">
        <text>ATP + protein L-histidine = ADP + protein N-phospho-L-histidine.</text>
        <dbReference type="EC" id="2.7.13.3"/>
    </reaction>
</comment>
<keyword evidence="6" id="KW-0175">Coiled coil</keyword>
<feature type="domain" description="PAS" evidence="7">
    <location>
        <begin position="386"/>
        <end position="460"/>
    </location>
</feature>